<accession>A0ABS7IYR3</accession>
<dbReference type="InterPro" id="IPR031165">
    <property type="entry name" value="GNAT_YJDJ"/>
</dbReference>
<gene>
    <name evidence="2" type="ORF">K3152_10655</name>
</gene>
<dbReference type="InterPro" id="IPR045057">
    <property type="entry name" value="Gcn5-rel_NAT"/>
</dbReference>
<sequence>MTVADLQVELEETDSKGRYVYRAPGGEEAEITFSRVSPTRIIVDHTGVPESMRGQGIGEALAAQVVEDARGKGIAIIPLCPFFKAMAQRHDDWQDVVEL</sequence>
<evidence type="ECO:0000259" key="1">
    <source>
        <dbReference type="PROSITE" id="PS51729"/>
    </source>
</evidence>
<proteinExistence type="predicted"/>
<dbReference type="EMBL" id="JAIGNK010000003">
    <property type="protein sequence ID" value="MBX7458705.1"/>
    <property type="molecule type" value="Genomic_DNA"/>
</dbReference>
<dbReference type="Gene3D" id="3.40.630.30">
    <property type="match status" value="1"/>
</dbReference>
<name>A0ABS7IYR3_9SPHN</name>
<dbReference type="PROSITE" id="PS51729">
    <property type="entry name" value="GNAT_YJDJ"/>
    <property type="match status" value="1"/>
</dbReference>
<evidence type="ECO:0000313" key="3">
    <source>
        <dbReference type="Proteomes" id="UP000783253"/>
    </source>
</evidence>
<dbReference type="CDD" id="cd04301">
    <property type="entry name" value="NAT_SF"/>
    <property type="match status" value="1"/>
</dbReference>
<keyword evidence="3" id="KW-1185">Reference proteome</keyword>
<protein>
    <submittedName>
        <fullName evidence="2">N-acetyltransferase</fullName>
    </submittedName>
</protein>
<dbReference type="InterPro" id="IPR016181">
    <property type="entry name" value="Acyl_CoA_acyltransferase"/>
</dbReference>
<organism evidence="2 3">
    <name type="scientific">Qipengyuania polymorpha</name>
    <dbReference type="NCBI Taxonomy" id="2867234"/>
    <lineage>
        <taxon>Bacteria</taxon>
        <taxon>Pseudomonadati</taxon>
        <taxon>Pseudomonadota</taxon>
        <taxon>Alphaproteobacteria</taxon>
        <taxon>Sphingomonadales</taxon>
        <taxon>Erythrobacteraceae</taxon>
        <taxon>Qipengyuania</taxon>
    </lineage>
</organism>
<dbReference type="SUPFAM" id="SSF55729">
    <property type="entry name" value="Acyl-CoA N-acyltransferases (Nat)"/>
    <property type="match status" value="1"/>
</dbReference>
<dbReference type="Proteomes" id="UP000783253">
    <property type="component" value="Unassembled WGS sequence"/>
</dbReference>
<comment type="caution">
    <text evidence="2">The sequence shown here is derived from an EMBL/GenBank/DDBJ whole genome shotgun (WGS) entry which is preliminary data.</text>
</comment>
<dbReference type="PANTHER" id="PTHR31435">
    <property type="entry name" value="PROTEIN NATD1"/>
    <property type="match status" value="1"/>
</dbReference>
<reference evidence="2 3" key="1">
    <citation type="submission" date="2021-08" db="EMBL/GenBank/DDBJ databases">
        <title>Comparative Genomics Analysis of the Genus Qipengyuania Reveals Extensive Genetic Diversity and Metabolic Versatility, Including the Description of Fifteen Novel Species.</title>
        <authorList>
            <person name="Liu Y."/>
        </authorList>
    </citation>
    <scope>NUCLEOTIDE SEQUENCE [LARGE SCALE GENOMIC DNA]</scope>
    <source>
        <strain evidence="2 3">1NDH17</strain>
    </source>
</reference>
<feature type="domain" description="N-acetyltransferase" evidence="1">
    <location>
        <begin position="11"/>
        <end position="98"/>
    </location>
</feature>
<dbReference type="Pfam" id="PF14542">
    <property type="entry name" value="Acetyltransf_CG"/>
    <property type="match status" value="1"/>
</dbReference>
<dbReference type="PANTHER" id="PTHR31435:SF10">
    <property type="entry name" value="BSR4717 PROTEIN"/>
    <property type="match status" value="1"/>
</dbReference>
<evidence type="ECO:0000313" key="2">
    <source>
        <dbReference type="EMBL" id="MBX7458705.1"/>
    </source>
</evidence>